<protein>
    <recommendedName>
        <fullName evidence="8">BHLH domain-containing protein</fullName>
    </recommendedName>
</protein>
<dbReference type="Gene3D" id="4.10.280.10">
    <property type="entry name" value="Helix-loop-helix DNA-binding domain"/>
    <property type="match status" value="1"/>
</dbReference>
<feature type="region of interest" description="Disordered" evidence="7">
    <location>
        <begin position="311"/>
        <end position="364"/>
    </location>
</feature>
<evidence type="ECO:0000256" key="6">
    <source>
        <dbReference type="SAM" id="Coils"/>
    </source>
</evidence>
<dbReference type="InterPro" id="IPR057075">
    <property type="entry name" value="bHLH_IRO3"/>
</dbReference>
<dbReference type="InterPro" id="IPR011598">
    <property type="entry name" value="bHLH_dom"/>
</dbReference>
<keyword evidence="6" id="KW-0175">Coiled coil</keyword>
<evidence type="ECO:0000256" key="3">
    <source>
        <dbReference type="ARBA" id="ARBA00023125"/>
    </source>
</evidence>
<keyword evidence="2" id="KW-0805">Transcription regulation</keyword>
<dbReference type="CDD" id="cd11446">
    <property type="entry name" value="bHLH_AtILR3_like"/>
    <property type="match status" value="1"/>
</dbReference>
<dbReference type="EMBL" id="BTGU01000021">
    <property type="protein sequence ID" value="GMN45652.1"/>
    <property type="molecule type" value="Genomic_DNA"/>
</dbReference>
<comment type="subcellular location">
    <subcellularLocation>
        <location evidence="1">Nucleus</location>
    </subcellularLocation>
</comment>
<feature type="region of interest" description="Disordered" evidence="7">
    <location>
        <begin position="45"/>
        <end position="71"/>
    </location>
</feature>
<evidence type="ECO:0000256" key="2">
    <source>
        <dbReference type="ARBA" id="ARBA00023015"/>
    </source>
</evidence>
<evidence type="ECO:0000313" key="10">
    <source>
        <dbReference type="Proteomes" id="UP001187192"/>
    </source>
</evidence>
<dbReference type="PANTHER" id="PTHR47075:SF9">
    <property type="entry name" value="TRANSCRIPTION FACTOR BHLH47"/>
    <property type="match status" value="1"/>
</dbReference>
<organism evidence="9 10">
    <name type="scientific">Ficus carica</name>
    <name type="common">Common fig</name>
    <dbReference type="NCBI Taxonomy" id="3494"/>
    <lineage>
        <taxon>Eukaryota</taxon>
        <taxon>Viridiplantae</taxon>
        <taxon>Streptophyta</taxon>
        <taxon>Embryophyta</taxon>
        <taxon>Tracheophyta</taxon>
        <taxon>Spermatophyta</taxon>
        <taxon>Magnoliopsida</taxon>
        <taxon>eudicotyledons</taxon>
        <taxon>Gunneridae</taxon>
        <taxon>Pentapetalae</taxon>
        <taxon>rosids</taxon>
        <taxon>fabids</taxon>
        <taxon>Rosales</taxon>
        <taxon>Moraceae</taxon>
        <taxon>Ficeae</taxon>
        <taxon>Ficus</taxon>
    </lineage>
</organism>
<dbReference type="Proteomes" id="UP001187192">
    <property type="component" value="Unassembled WGS sequence"/>
</dbReference>
<dbReference type="Pfam" id="PF23177">
    <property type="entry name" value="bHLH_IRO3"/>
    <property type="match status" value="1"/>
</dbReference>
<dbReference type="GO" id="GO:0046983">
    <property type="term" value="F:protein dimerization activity"/>
    <property type="evidence" value="ECO:0007669"/>
    <property type="project" value="InterPro"/>
</dbReference>
<feature type="compositionally biased region" description="Basic and acidic residues" evidence="7">
    <location>
        <begin position="355"/>
        <end position="364"/>
    </location>
</feature>
<evidence type="ECO:0000313" key="9">
    <source>
        <dbReference type="EMBL" id="GMN45652.1"/>
    </source>
</evidence>
<dbReference type="PROSITE" id="PS50888">
    <property type="entry name" value="BHLH"/>
    <property type="match status" value="1"/>
</dbReference>
<dbReference type="SUPFAM" id="SSF47459">
    <property type="entry name" value="HLH, helix-loop-helix DNA-binding domain"/>
    <property type="match status" value="1"/>
</dbReference>
<name>A0AA88A6U0_FICCA</name>
<keyword evidence="3" id="KW-0238">DNA-binding</keyword>
<evidence type="ECO:0000256" key="7">
    <source>
        <dbReference type="SAM" id="MobiDB-lite"/>
    </source>
</evidence>
<dbReference type="GO" id="GO:0003677">
    <property type="term" value="F:DNA binding"/>
    <property type="evidence" value="ECO:0007669"/>
    <property type="project" value="UniProtKB-KW"/>
</dbReference>
<dbReference type="InterPro" id="IPR036638">
    <property type="entry name" value="HLH_DNA-bd_sf"/>
</dbReference>
<evidence type="ECO:0000256" key="4">
    <source>
        <dbReference type="ARBA" id="ARBA00023163"/>
    </source>
</evidence>
<sequence>MTCLVEWMITIQIQDCQLSWSNHSVGPKKVSRQRSTRLPGECVGKIRQQTNEETRPTNGGHVPSSRATPRYTDFGTGLEFISENMGSEDAVPLVDKVNVALEATVDSVIWNVMPCKDNFDRLVLNRFIHGLRHAHAFPKLLVLVLIFCFSLDCPGKKNQKKVPRRIHKAEREKQKREHLNELFFELSNALDLKQPNNGKASVLNEATRLLKDLFAQIECLKKENASLLSESHYVTLEKNELREENSTLETQIGSLQSELEARVVQSKPDLNAPPPDCLTMPAPEPTLGQAHTVFVLPIRSDLHAYPLPNATQITSNPTANVSKPHARYPTSGDSWPSQLLKENPKAGGKVSANDGNRERCYDNV</sequence>
<dbReference type="GO" id="GO:0005634">
    <property type="term" value="C:nucleus"/>
    <property type="evidence" value="ECO:0007669"/>
    <property type="project" value="UniProtKB-SubCell"/>
</dbReference>
<feature type="compositionally biased region" description="Polar residues" evidence="7">
    <location>
        <begin position="311"/>
        <end position="321"/>
    </location>
</feature>
<dbReference type="PANTHER" id="PTHR47075">
    <property type="entry name" value="TRANSCRIPTION FACTOR BHLH47"/>
    <property type="match status" value="1"/>
</dbReference>
<gene>
    <name evidence="9" type="ORF">TIFTF001_014841</name>
</gene>
<evidence type="ECO:0000259" key="8">
    <source>
        <dbReference type="PROSITE" id="PS50888"/>
    </source>
</evidence>
<keyword evidence="4" id="KW-0804">Transcription</keyword>
<dbReference type="AlphaFoldDB" id="A0AA88A6U0"/>
<accession>A0AA88A6U0</accession>
<keyword evidence="10" id="KW-1185">Reference proteome</keyword>
<keyword evidence="5" id="KW-0539">Nucleus</keyword>
<feature type="domain" description="BHLH" evidence="8">
    <location>
        <begin position="163"/>
        <end position="213"/>
    </location>
</feature>
<feature type="coiled-coil region" evidence="6">
    <location>
        <begin position="203"/>
        <end position="258"/>
    </location>
</feature>
<proteinExistence type="predicted"/>
<comment type="caution">
    <text evidence="9">The sequence shown here is derived from an EMBL/GenBank/DDBJ whole genome shotgun (WGS) entry which is preliminary data.</text>
</comment>
<evidence type="ECO:0000256" key="5">
    <source>
        <dbReference type="ARBA" id="ARBA00023242"/>
    </source>
</evidence>
<reference evidence="9" key="1">
    <citation type="submission" date="2023-07" db="EMBL/GenBank/DDBJ databases">
        <title>draft genome sequence of fig (Ficus carica).</title>
        <authorList>
            <person name="Takahashi T."/>
            <person name="Nishimura K."/>
        </authorList>
    </citation>
    <scope>NUCLEOTIDE SEQUENCE</scope>
</reference>
<evidence type="ECO:0000256" key="1">
    <source>
        <dbReference type="ARBA" id="ARBA00004123"/>
    </source>
</evidence>